<proteinExistence type="predicted"/>
<evidence type="ECO:0000259" key="5">
    <source>
        <dbReference type="SMART" id="SM00354"/>
    </source>
</evidence>
<dbReference type="Pfam" id="PF00532">
    <property type="entry name" value="Peripla_BP_1"/>
    <property type="match status" value="1"/>
</dbReference>
<keyword evidence="4" id="KW-0804">Transcription</keyword>
<evidence type="ECO:0000256" key="4">
    <source>
        <dbReference type="ARBA" id="ARBA00023163"/>
    </source>
</evidence>
<dbReference type="PANTHER" id="PTHR30146:SF45">
    <property type="entry name" value="CATABOLITE REPRESSOR_ACTIVATOR"/>
    <property type="match status" value="1"/>
</dbReference>
<dbReference type="SMART" id="SM00354">
    <property type="entry name" value="HTH_LACI"/>
    <property type="match status" value="1"/>
</dbReference>
<protein>
    <submittedName>
        <fullName evidence="6">LacI family fructose operon transcriptional repressor</fullName>
    </submittedName>
</protein>
<dbReference type="EMBL" id="SMAR01000010">
    <property type="protein sequence ID" value="TCT40167.1"/>
    <property type="molecule type" value="Genomic_DNA"/>
</dbReference>
<sequence>MAKTISEIAEATGYSRTTITMVLSGRASQYRISARAQKIIQAYVDEHGVTINQTARNLKTKRSQTVGFIVPDIANAFFAHVTAHLEGLCRAEGLVLVTTSSLEDPETEKRAIDSLLARGVDGLVLAPCAPRPPEPSRKRGRNTPLILIDRAYPEDQAPVISSNHQVSAHLVTREMIAAGASRIAFLCGHPDNPSIQDRIEGFRKAVVEAGLSDEDVQLLSAPEDSAEAGHAMMGQLMSAAGRAPPAILCSSLLVLEGALKRMKGELGAVPRDVIIGTFDYDGLLEFLPNKVFVVQQDEEAMARAVFDLLLQQMSGQKAIKPGRTILETQLVHLG</sequence>
<feature type="domain" description="HTH lacI-type" evidence="5">
    <location>
        <begin position="2"/>
        <end position="75"/>
    </location>
</feature>
<keyword evidence="1" id="KW-0678">Repressor</keyword>
<dbReference type="InterPro" id="IPR001761">
    <property type="entry name" value="Peripla_BP/Lac1_sug-bd_dom"/>
</dbReference>
<gene>
    <name evidence="6" type="ORF">EDC90_101019</name>
</gene>
<organism evidence="6 7">
    <name type="scientific">Martelella mediterranea</name>
    <dbReference type="NCBI Taxonomy" id="293089"/>
    <lineage>
        <taxon>Bacteria</taxon>
        <taxon>Pseudomonadati</taxon>
        <taxon>Pseudomonadota</taxon>
        <taxon>Alphaproteobacteria</taxon>
        <taxon>Hyphomicrobiales</taxon>
        <taxon>Aurantimonadaceae</taxon>
        <taxon>Martelella</taxon>
    </lineage>
</organism>
<dbReference type="SUPFAM" id="SSF47413">
    <property type="entry name" value="lambda repressor-like DNA-binding domains"/>
    <property type="match status" value="1"/>
</dbReference>
<dbReference type="InterPro" id="IPR010982">
    <property type="entry name" value="Lambda_DNA-bd_dom_sf"/>
</dbReference>
<reference evidence="6 7" key="1">
    <citation type="submission" date="2019-03" db="EMBL/GenBank/DDBJ databases">
        <title>Freshwater and sediment microbial communities from various areas in North America, analyzing microbe dynamics in response to fracking.</title>
        <authorList>
            <person name="Lamendella R."/>
        </authorList>
    </citation>
    <scope>NUCLEOTIDE SEQUENCE [LARGE SCALE GENOMIC DNA]</scope>
    <source>
        <strain evidence="6 7">175.2</strain>
    </source>
</reference>
<evidence type="ECO:0000256" key="2">
    <source>
        <dbReference type="ARBA" id="ARBA00023015"/>
    </source>
</evidence>
<accession>A0A4R3NYL4</accession>
<dbReference type="InterPro" id="IPR028082">
    <property type="entry name" value="Peripla_BP_I"/>
</dbReference>
<dbReference type="InterPro" id="IPR000843">
    <property type="entry name" value="HTH_LacI"/>
</dbReference>
<evidence type="ECO:0000256" key="3">
    <source>
        <dbReference type="ARBA" id="ARBA00023125"/>
    </source>
</evidence>
<evidence type="ECO:0000256" key="1">
    <source>
        <dbReference type="ARBA" id="ARBA00022491"/>
    </source>
</evidence>
<keyword evidence="2" id="KW-0805">Transcription regulation</keyword>
<dbReference type="RefSeq" id="WP_165972787.1">
    <property type="nucleotide sequence ID" value="NZ_SMAR01000010.1"/>
</dbReference>
<name>A0A4R3NYL4_9HYPH</name>
<dbReference type="Gene3D" id="3.40.50.2300">
    <property type="match status" value="2"/>
</dbReference>
<dbReference type="GO" id="GO:0000976">
    <property type="term" value="F:transcription cis-regulatory region binding"/>
    <property type="evidence" value="ECO:0007669"/>
    <property type="project" value="TreeGrafter"/>
</dbReference>
<dbReference type="CDD" id="cd06274">
    <property type="entry name" value="PBP1_FruR"/>
    <property type="match status" value="1"/>
</dbReference>
<dbReference type="GO" id="GO:0003700">
    <property type="term" value="F:DNA-binding transcription factor activity"/>
    <property type="evidence" value="ECO:0007669"/>
    <property type="project" value="TreeGrafter"/>
</dbReference>
<dbReference type="AlphaFoldDB" id="A0A4R3NYL4"/>
<evidence type="ECO:0000313" key="6">
    <source>
        <dbReference type="EMBL" id="TCT40167.1"/>
    </source>
</evidence>
<comment type="caution">
    <text evidence="6">The sequence shown here is derived from an EMBL/GenBank/DDBJ whole genome shotgun (WGS) entry which is preliminary data.</text>
</comment>
<dbReference type="Proteomes" id="UP000295097">
    <property type="component" value="Unassembled WGS sequence"/>
</dbReference>
<dbReference type="Gene3D" id="1.10.260.40">
    <property type="entry name" value="lambda repressor-like DNA-binding domains"/>
    <property type="match status" value="1"/>
</dbReference>
<dbReference type="PANTHER" id="PTHR30146">
    <property type="entry name" value="LACI-RELATED TRANSCRIPTIONAL REPRESSOR"/>
    <property type="match status" value="1"/>
</dbReference>
<dbReference type="SUPFAM" id="SSF53822">
    <property type="entry name" value="Periplasmic binding protein-like I"/>
    <property type="match status" value="1"/>
</dbReference>
<evidence type="ECO:0000313" key="7">
    <source>
        <dbReference type="Proteomes" id="UP000295097"/>
    </source>
</evidence>
<keyword evidence="7" id="KW-1185">Reference proteome</keyword>
<keyword evidence="3" id="KW-0238">DNA-binding</keyword>